<reference evidence="2 3" key="1">
    <citation type="submission" date="2022-06" db="EMBL/GenBank/DDBJ databases">
        <title>Thiomicrohabdus sp. nov, an obligately chemolithoautotrophic, sulfur-oxidizing bacterium isolated from beach of Guanyin Mountain. Amoy.</title>
        <authorList>
            <person name="Zhu H."/>
        </authorList>
    </citation>
    <scope>NUCLEOTIDE SEQUENCE [LARGE SCALE GENOMIC DNA]</scope>
    <source>
        <strain evidence="2 3">XGS-01</strain>
    </source>
</reference>
<name>A0ABY8C981_9GAMM</name>
<proteinExistence type="predicted"/>
<dbReference type="PANTHER" id="PTHR38037">
    <property type="entry name" value="ZN_PROTEASE DOMAIN-CONTAINING PROTEIN"/>
    <property type="match status" value="1"/>
</dbReference>
<evidence type="ECO:0000313" key="2">
    <source>
        <dbReference type="EMBL" id="WEJ62528.1"/>
    </source>
</evidence>
<dbReference type="GO" id="GO:0008233">
    <property type="term" value="F:peptidase activity"/>
    <property type="evidence" value="ECO:0007669"/>
    <property type="project" value="UniProtKB-KW"/>
</dbReference>
<evidence type="ECO:0000313" key="3">
    <source>
        <dbReference type="Proteomes" id="UP001222275"/>
    </source>
</evidence>
<dbReference type="InterPro" id="IPR021109">
    <property type="entry name" value="Peptidase_aspartic_dom_sf"/>
</dbReference>
<dbReference type="PANTHER" id="PTHR38037:SF1">
    <property type="entry name" value="ATP-DEPENDENT ZINC PROTEASE DOMAIN-CONTAINING PROTEIN-RELATED"/>
    <property type="match status" value="1"/>
</dbReference>
<gene>
    <name evidence="2" type="ORF">NR989_11000</name>
</gene>
<feature type="domain" description="Retropepsin-like aspartic endopeptidase" evidence="1">
    <location>
        <begin position="4"/>
        <end position="141"/>
    </location>
</feature>
<dbReference type="Pfam" id="PF05618">
    <property type="entry name" value="Zn_protease"/>
    <property type="match status" value="1"/>
</dbReference>
<dbReference type="SUPFAM" id="SSF50630">
    <property type="entry name" value="Acid proteases"/>
    <property type="match status" value="1"/>
</dbReference>
<keyword evidence="2" id="KW-0645">Protease</keyword>
<accession>A0ABY8C981</accession>
<sequence>MTDVVGWREWVALPDLGLTALKCKVDTGAKNSALHAFEVEEFKKDNQSWVRFYIHIDEDDLSKVQTCEALIQDTREVTDSGGNVTERYFINTTLEIGSLKYVIPVSLTSRDTMAFKMLLGRTALRKAGLLVNPKKSFLQGKK</sequence>
<organism evidence="2 3">
    <name type="scientific">Thiomicrorhabdus lithotrophica</name>
    <dbReference type="NCBI Taxonomy" id="2949997"/>
    <lineage>
        <taxon>Bacteria</taxon>
        <taxon>Pseudomonadati</taxon>
        <taxon>Pseudomonadota</taxon>
        <taxon>Gammaproteobacteria</taxon>
        <taxon>Thiotrichales</taxon>
        <taxon>Piscirickettsiaceae</taxon>
        <taxon>Thiomicrorhabdus</taxon>
    </lineage>
</organism>
<keyword evidence="3" id="KW-1185">Reference proteome</keyword>
<dbReference type="RefSeq" id="WP_275594786.1">
    <property type="nucleotide sequence ID" value="NZ_CP102381.1"/>
</dbReference>
<dbReference type="GO" id="GO:0006508">
    <property type="term" value="P:proteolysis"/>
    <property type="evidence" value="ECO:0007669"/>
    <property type="project" value="UniProtKB-KW"/>
</dbReference>
<evidence type="ECO:0000259" key="1">
    <source>
        <dbReference type="Pfam" id="PF05618"/>
    </source>
</evidence>
<keyword evidence="2" id="KW-0378">Hydrolase</keyword>
<dbReference type="Gene3D" id="2.40.70.10">
    <property type="entry name" value="Acid Proteases"/>
    <property type="match status" value="1"/>
</dbReference>
<dbReference type="Proteomes" id="UP001222275">
    <property type="component" value="Chromosome"/>
</dbReference>
<protein>
    <submittedName>
        <fullName evidence="2">ATP-dependent zinc protease</fullName>
    </submittedName>
</protein>
<dbReference type="InterPro" id="IPR008503">
    <property type="entry name" value="Asp_endopeptidase"/>
</dbReference>
<dbReference type="EMBL" id="CP102381">
    <property type="protein sequence ID" value="WEJ62528.1"/>
    <property type="molecule type" value="Genomic_DNA"/>
</dbReference>